<keyword evidence="2" id="KW-0812">Transmembrane</keyword>
<feature type="transmembrane region" description="Helical" evidence="2">
    <location>
        <begin position="460"/>
        <end position="478"/>
    </location>
</feature>
<feature type="compositionally biased region" description="Basic and acidic residues" evidence="1">
    <location>
        <begin position="587"/>
        <end position="606"/>
    </location>
</feature>
<dbReference type="OrthoDB" id="445301at2759"/>
<gene>
    <name evidence="3" type="ORF">DIURU_001576</name>
</gene>
<feature type="transmembrane region" description="Helical" evidence="2">
    <location>
        <begin position="21"/>
        <end position="41"/>
    </location>
</feature>
<dbReference type="PIRSF" id="PIRSF036762">
    <property type="entry name" value="GAA1"/>
    <property type="match status" value="1"/>
</dbReference>
<keyword evidence="2" id="KW-0472">Membrane</keyword>
<evidence type="ECO:0008006" key="5">
    <source>
        <dbReference type="Google" id="ProtNLM"/>
    </source>
</evidence>
<name>A0A642V021_DIURU</name>
<comment type="caution">
    <text evidence="3">The sequence shown here is derived from an EMBL/GenBank/DDBJ whole genome shotgun (WGS) entry which is preliminary data.</text>
</comment>
<evidence type="ECO:0000256" key="1">
    <source>
        <dbReference type="SAM" id="MobiDB-lite"/>
    </source>
</evidence>
<dbReference type="PANTHER" id="PTHR13304:SF0">
    <property type="entry name" value="GLYCOSYLPHOSPHATIDYLINOSITOL ANCHOR ATTACHMENT 1 PROTEIN"/>
    <property type="match status" value="1"/>
</dbReference>
<dbReference type="EMBL" id="SWFT01000050">
    <property type="protein sequence ID" value="KAA8905148.1"/>
    <property type="molecule type" value="Genomic_DNA"/>
</dbReference>
<feature type="transmembrane region" description="Helical" evidence="2">
    <location>
        <begin position="513"/>
        <end position="534"/>
    </location>
</feature>
<evidence type="ECO:0000313" key="4">
    <source>
        <dbReference type="Proteomes" id="UP000449547"/>
    </source>
</evidence>
<dbReference type="InterPro" id="IPR007246">
    <property type="entry name" value="Gaa1"/>
</dbReference>
<dbReference type="PANTHER" id="PTHR13304">
    <property type="entry name" value="GLYCOSYLPHOSPHATIDYLINOSITOL ANCHOR ATTACHMENT 1 PROTEIN"/>
    <property type="match status" value="1"/>
</dbReference>
<dbReference type="Pfam" id="PF04114">
    <property type="entry name" value="Gaa1"/>
    <property type="match status" value="1"/>
</dbReference>
<organism evidence="3 4">
    <name type="scientific">Diutina rugosa</name>
    <name type="common">Yeast</name>
    <name type="synonym">Candida rugosa</name>
    <dbReference type="NCBI Taxonomy" id="5481"/>
    <lineage>
        <taxon>Eukaryota</taxon>
        <taxon>Fungi</taxon>
        <taxon>Dikarya</taxon>
        <taxon>Ascomycota</taxon>
        <taxon>Saccharomycotina</taxon>
        <taxon>Pichiomycetes</taxon>
        <taxon>Debaryomycetaceae</taxon>
        <taxon>Diutina</taxon>
    </lineage>
</organism>
<dbReference type="AlphaFoldDB" id="A0A642V021"/>
<dbReference type="Proteomes" id="UP000449547">
    <property type="component" value="Unassembled WGS sequence"/>
</dbReference>
<feature type="transmembrane region" description="Helical" evidence="2">
    <location>
        <begin position="554"/>
        <end position="576"/>
    </location>
</feature>
<feature type="transmembrane region" description="Helical" evidence="2">
    <location>
        <begin position="392"/>
        <end position="417"/>
    </location>
</feature>
<proteinExistence type="predicted"/>
<evidence type="ECO:0000256" key="2">
    <source>
        <dbReference type="SAM" id="Phobius"/>
    </source>
</evidence>
<feature type="transmembrane region" description="Helical" evidence="2">
    <location>
        <begin position="359"/>
        <end position="380"/>
    </location>
</feature>
<dbReference type="OMA" id="RESEWNI"/>
<feature type="region of interest" description="Disordered" evidence="1">
    <location>
        <begin position="583"/>
        <end position="606"/>
    </location>
</feature>
<protein>
    <recommendedName>
        <fullName evidence="5">GPI transamidase component GAA1</fullName>
    </recommendedName>
</protein>
<keyword evidence="4" id="KW-1185">Reference proteome</keyword>
<dbReference type="GO" id="GO:0042765">
    <property type="term" value="C:GPI-anchor transamidase complex"/>
    <property type="evidence" value="ECO:0007669"/>
    <property type="project" value="InterPro"/>
</dbReference>
<keyword evidence="2" id="KW-1133">Transmembrane helix</keyword>
<dbReference type="RefSeq" id="XP_034013534.1">
    <property type="nucleotide sequence ID" value="XM_034154134.1"/>
</dbReference>
<accession>A0A642V021</accession>
<dbReference type="VEuPathDB" id="FungiDB:DIURU_001576"/>
<dbReference type="GO" id="GO:0016255">
    <property type="term" value="P:attachment of GPI anchor to protein"/>
    <property type="evidence" value="ECO:0007669"/>
    <property type="project" value="TreeGrafter"/>
</dbReference>
<feature type="transmembrane region" description="Helical" evidence="2">
    <location>
        <begin position="423"/>
        <end position="448"/>
    </location>
</feature>
<sequence>MALAETVIRLIHKHQVIPKAVRYLPVISFLVAMASVVWLAVLPLEGQYRRTYISENALMPGQVTSYFRESEWNYVRGFRSELVNMESMDYGERQSIVQGWLDDIGLTTDIHHNSVNSTTLYGVMHAPRGDDTEAVVLTVPWYTSDGHYNVGALALGMALMRYFSRMSIWSRNIVVVFPESSRVPLRQWVDAYHTSLPLNAGAIDAAIVMEYASANDHFDYYQMFYEGLNGQLPNLDLLNTANTVGYHENIHVSIQDTPNLELTKNTYYSRLRTLIRGIVHLAVAGLTPQTSKGCEAFSGWSIQAFTIRAVGDEGHDITQFGRIVDQTFRSVNNLLEKFHQSFFFYFLLSRRNFVSIGTYLPAAVFLAVAYALASLVALLGSQVSVEAYFSHITTTLTGFTSIMVFSWTMSVVLPWIAQSGGIVAAQLLLVVGIISGVVLSLAPVTRMVPISISRPTQSSIIGLSLFYISMLITALLIVHFALALLVGLVALPLIFVAPIINQGPLTSKDRIRIACCLAVSNPFVAIGATGWFTGEGGAVLLRGLLTAWSEVQCWTWYVVVLGWLPGWLGMALAAAVPTPIKKTRPQATKEVKEAKEAKEAKKVKAA</sequence>
<reference evidence="3 4" key="1">
    <citation type="submission" date="2019-07" db="EMBL/GenBank/DDBJ databases">
        <title>Genome assembly of two rare yeast pathogens: Diutina rugosa and Trichomonascus ciferrii.</title>
        <authorList>
            <person name="Mixao V."/>
            <person name="Saus E."/>
            <person name="Hansen A."/>
            <person name="Lass-Flor C."/>
            <person name="Gabaldon T."/>
        </authorList>
    </citation>
    <scope>NUCLEOTIDE SEQUENCE [LARGE SCALE GENOMIC DNA]</scope>
    <source>
        <strain evidence="3 4">CBS 613</strain>
    </source>
</reference>
<evidence type="ECO:0000313" key="3">
    <source>
        <dbReference type="EMBL" id="KAA8905148.1"/>
    </source>
</evidence>
<feature type="transmembrane region" description="Helical" evidence="2">
    <location>
        <begin position="484"/>
        <end position="501"/>
    </location>
</feature>
<dbReference type="GeneID" id="54780229"/>